<feature type="domain" description="HipA-like C-terminal" evidence="4">
    <location>
        <begin position="158"/>
        <end position="382"/>
    </location>
</feature>
<accession>A0ABW6QXH9</accession>
<feature type="domain" description="HipA N-terminal subdomain 1" evidence="5">
    <location>
        <begin position="17"/>
        <end position="115"/>
    </location>
</feature>
<proteinExistence type="inferred from homology"/>
<protein>
    <submittedName>
        <fullName evidence="6">Type II toxin-antitoxin system HipA family toxin</fullName>
    </submittedName>
</protein>
<evidence type="ECO:0000259" key="4">
    <source>
        <dbReference type="Pfam" id="PF07804"/>
    </source>
</evidence>
<dbReference type="PANTHER" id="PTHR37419">
    <property type="entry name" value="SERINE/THREONINE-PROTEIN KINASE TOXIN HIPA"/>
    <property type="match status" value="1"/>
</dbReference>
<evidence type="ECO:0000313" key="7">
    <source>
        <dbReference type="Proteomes" id="UP001601948"/>
    </source>
</evidence>
<comment type="caution">
    <text evidence="6">The sequence shown here is derived from an EMBL/GenBank/DDBJ whole genome shotgun (WGS) entry which is preliminary data.</text>
</comment>
<dbReference type="Pfam" id="PF07804">
    <property type="entry name" value="HipA_C"/>
    <property type="match status" value="1"/>
</dbReference>
<keyword evidence="2" id="KW-0808">Transferase</keyword>
<dbReference type="EMBL" id="JBIAPI010000005">
    <property type="protein sequence ID" value="MFF3225547.1"/>
    <property type="molecule type" value="Genomic_DNA"/>
</dbReference>
<organism evidence="6 7">
    <name type="scientific">Nocardia suismassiliense</name>
    <dbReference type="NCBI Taxonomy" id="2077092"/>
    <lineage>
        <taxon>Bacteria</taxon>
        <taxon>Bacillati</taxon>
        <taxon>Actinomycetota</taxon>
        <taxon>Actinomycetes</taxon>
        <taxon>Mycobacteriales</taxon>
        <taxon>Nocardiaceae</taxon>
        <taxon>Nocardia</taxon>
    </lineage>
</organism>
<evidence type="ECO:0000313" key="6">
    <source>
        <dbReference type="EMBL" id="MFF3225547.1"/>
    </source>
</evidence>
<dbReference type="Proteomes" id="UP001601948">
    <property type="component" value="Unassembled WGS sequence"/>
</dbReference>
<dbReference type="Pfam" id="PF13657">
    <property type="entry name" value="Couple_hipA"/>
    <property type="match status" value="1"/>
</dbReference>
<name>A0ABW6QXH9_9NOCA</name>
<dbReference type="InterPro" id="IPR012893">
    <property type="entry name" value="HipA-like_C"/>
</dbReference>
<evidence type="ECO:0000256" key="1">
    <source>
        <dbReference type="ARBA" id="ARBA00010164"/>
    </source>
</evidence>
<dbReference type="InterPro" id="IPR052028">
    <property type="entry name" value="HipA_Ser/Thr_kinase"/>
</dbReference>
<dbReference type="PANTHER" id="PTHR37419:SF1">
    <property type="entry name" value="SERINE_THREONINE-PROTEIN KINASE TOXIN HIPA"/>
    <property type="match status" value="1"/>
</dbReference>
<sequence>MTAPGDLTELRAIDEADVYKAGQLAGHLRRERDDVVFTYAQTYLADQAAPPIAFTLPKQAATARATGGSVPAFFAGLLPEGLRLTAITRATRTSEDDHLSILLAVGADTIGDVQVVPAGTAPADQPALFDQTNPATTDFTTLFTRATSTDANDLDRTALPGVQVKVSAQMISTPVSTTRGPAILKLNPPEYPLLVENENFFLDMAQACGIRVPDHQLATDGHGRTALFISRFDRIVENGGIRRLAQEDACQVLGRYPAAKYRITLQEAITALADAVTTGRGSPSLAVLQMLEIAAFSYLIGNGDLHGKNLSVRQNPDGIWEATPAYDLLSTQPYLSWSDPMALMLYGRDAKLAYRWWTEAAVRLGVTERAIKRSLARVVDASEPWVDRLPEIGFDDKSTHHLSALITDRREELRQPKT</sequence>
<keyword evidence="3" id="KW-0418">Kinase</keyword>
<evidence type="ECO:0000259" key="5">
    <source>
        <dbReference type="Pfam" id="PF13657"/>
    </source>
</evidence>
<dbReference type="RefSeq" id="WP_387720054.1">
    <property type="nucleotide sequence ID" value="NZ_JBIAPI010000005.1"/>
</dbReference>
<gene>
    <name evidence="6" type="ORF">ACFYV7_22325</name>
</gene>
<reference evidence="6 7" key="1">
    <citation type="submission" date="2024-10" db="EMBL/GenBank/DDBJ databases">
        <title>The Natural Products Discovery Center: Release of the First 8490 Sequenced Strains for Exploring Actinobacteria Biosynthetic Diversity.</title>
        <authorList>
            <person name="Kalkreuter E."/>
            <person name="Kautsar S.A."/>
            <person name="Yang D."/>
            <person name="Bader C.D."/>
            <person name="Teijaro C.N."/>
            <person name="Fluegel L."/>
            <person name="Davis C.M."/>
            <person name="Simpson J.R."/>
            <person name="Lauterbach L."/>
            <person name="Steele A.D."/>
            <person name="Gui C."/>
            <person name="Meng S."/>
            <person name="Li G."/>
            <person name="Viehrig K."/>
            <person name="Ye F."/>
            <person name="Su P."/>
            <person name="Kiefer A.F."/>
            <person name="Nichols A."/>
            <person name="Cepeda A.J."/>
            <person name="Yan W."/>
            <person name="Fan B."/>
            <person name="Jiang Y."/>
            <person name="Adhikari A."/>
            <person name="Zheng C.-J."/>
            <person name="Schuster L."/>
            <person name="Cowan T.M."/>
            <person name="Smanski M.J."/>
            <person name="Chevrette M.G."/>
            <person name="De Carvalho L.P.S."/>
            <person name="Shen B."/>
        </authorList>
    </citation>
    <scope>NUCLEOTIDE SEQUENCE [LARGE SCALE GENOMIC DNA]</scope>
    <source>
        <strain evidence="6 7">NPDC003040</strain>
    </source>
</reference>
<dbReference type="NCBIfam" id="TIGR03071">
    <property type="entry name" value="couple_hipA"/>
    <property type="match status" value="1"/>
</dbReference>
<evidence type="ECO:0000256" key="3">
    <source>
        <dbReference type="ARBA" id="ARBA00022777"/>
    </source>
</evidence>
<dbReference type="InterPro" id="IPR017508">
    <property type="entry name" value="HipA_N1"/>
</dbReference>
<evidence type="ECO:0000256" key="2">
    <source>
        <dbReference type="ARBA" id="ARBA00022679"/>
    </source>
</evidence>
<keyword evidence="7" id="KW-1185">Reference proteome</keyword>
<comment type="similarity">
    <text evidence="1">Belongs to the HipA Ser/Thr kinase family.</text>
</comment>